<dbReference type="SUPFAM" id="SSF69349">
    <property type="entry name" value="Phage fibre proteins"/>
    <property type="match status" value="1"/>
</dbReference>
<gene>
    <name evidence="2" type="ORF">UFOVP357_14</name>
</gene>
<name>A0A6J7WX41_9CAUD</name>
<organism evidence="2">
    <name type="scientific">uncultured Caudovirales phage</name>
    <dbReference type="NCBI Taxonomy" id="2100421"/>
    <lineage>
        <taxon>Viruses</taxon>
        <taxon>Duplodnaviria</taxon>
        <taxon>Heunggongvirae</taxon>
        <taxon>Uroviricota</taxon>
        <taxon>Caudoviricetes</taxon>
        <taxon>Peduoviridae</taxon>
        <taxon>Maltschvirus</taxon>
        <taxon>Maltschvirus maltsch</taxon>
    </lineage>
</organism>
<accession>A0A6J7WX41</accession>
<dbReference type="InterPro" id="IPR041352">
    <property type="entry name" value="Mtd_N"/>
</dbReference>
<protein>
    <recommendedName>
        <fullName evidence="1">Major tropism determinant N-terminal domain-containing protein</fullName>
    </recommendedName>
</protein>
<evidence type="ECO:0000313" key="2">
    <source>
        <dbReference type="EMBL" id="CAB5220684.1"/>
    </source>
</evidence>
<evidence type="ECO:0000259" key="1">
    <source>
        <dbReference type="Pfam" id="PF18454"/>
    </source>
</evidence>
<reference evidence="2" key="1">
    <citation type="submission" date="2020-05" db="EMBL/GenBank/DDBJ databases">
        <authorList>
            <person name="Chiriac C."/>
            <person name="Salcher M."/>
            <person name="Ghai R."/>
            <person name="Kavagutti S V."/>
        </authorList>
    </citation>
    <scope>NUCLEOTIDE SEQUENCE</scope>
</reference>
<dbReference type="EMBL" id="LR798289">
    <property type="protein sequence ID" value="CAB5220684.1"/>
    <property type="molecule type" value="Genomic_DNA"/>
</dbReference>
<proteinExistence type="predicted"/>
<sequence length="461" mass="46284">MANTIKLRRDTAANWTSVNPVLAHGELGIDLTSGKVKIGDGSSTWTALLYAFDTPVEVSTKATTARTDAETTASGYVSTHAALTQSHGITAGAIVGTEAAQTLTNKTIDGSSNTLTVLNSQTTAASANTASAIVARDASGNFSANLVTVATPTSASHAATKAYVDNVTAGVNTHASVKLATTAALTANYAAGSADQSQGTGVGATLTSTSNVALTVDSVAVAVDDRILVKDQATTTQNGIYTVTAIGSGSAPWVLTRATDFDNSIAGEVFPGDFTFITHGSTNVGQGWIMNSVGTATTPTRAICIGTDAIVWTQFTGVSTITTTAPLSKSGNTLSISAATTSAAGSMSATDKTKIDALEMPIPFHISGSLSTGVKFPRFISPVACTLINSRAYAGGGSGVTYRLVKNGATAGNTSATVGAAVVTTALSTVTSLAVGDTLQVEIVSAGTSGAELSVTVEANY</sequence>
<dbReference type="Pfam" id="PF18454">
    <property type="entry name" value="Mtd_N"/>
    <property type="match status" value="1"/>
</dbReference>
<feature type="domain" description="Major tropism determinant N-terminal" evidence="1">
    <location>
        <begin position="5"/>
        <end position="43"/>
    </location>
</feature>